<comment type="caution">
    <text evidence="2">The sequence shown here is derived from an EMBL/GenBank/DDBJ whole genome shotgun (WGS) entry which is preliminary data.</text>
</comment>
<protein>
    <recommendedName>
        <fullName evidence="4">Outer membrane protein beta-barrel domain-containing protein</fullName>
    </recommendedName>
</protein>
<accession>A0A2T1GH43</accession>
<gene>
    <name evidence="2" type="ORF">C7B77_09975</name>
</gene>
<evidence type="ECO:0000256" key="1">
    <source>
        <dbReference type="SAM" id="SignalP"/>
    </source>
</evidence>
<name>A0A2T1GH43_9CYAN</name>
<evidence type="ECO:0000313" key="2">
    <source>
        <dbReference type="EMBL" id="PSB56986.1"/>
    </source>
</evidence>
<keyword evidence="3" id="KW-1185">Reference proteome</keyword>
<dbReference type="OrthoDB" id="530668at2"/>
<dbReference type="EMBL" id="PVWO01000098">
    <property type="protein sequence ID" value="PSB56986.1"/>
    <property type="molecule type" value="Genomic_DNA"/>
</dbReference>
<dbReference type="RefSeq" id="WP_106303593.1">
    <property type="nucleotide sequence ID" value="NZ_PVWO01000098.1"/>
</dbReference>
<evidence type="ECO:0008006" key="4">
    <source>
        <dbReference type="Google" id="ProtNLM"/>
    </source>
</evidence>
<keyword evidence="1" id="KW-0732">Signal</keyword>
<feature type="chain" id="PRO_5015625171" description="Outer membrane protein beta-barrel domain-containing protein" evidence="1">
    <location>
        <begin position="27"/>
        <end position="153"/>
    </location>
</feature>
<organism evidence="2 3">
    <name type="scientific">Chamaesiphon polymorphus CCALA 037</name>
    <dbReference type="NCBI Taxonomy" id="2107692"/>
    <lineage>
        <taxon>Bacteria</taxon>
        <taxon>Bacillati</taxon>
        <taxon>Cyanobacteriota</taxon>
        <taxon>Cyanophyceae</taxon>
        <taxon>Gomontiellales</taxon>
        <taxon>Chamaesiphonaceae</taxon>
        <taxon>Chamaesiphon</taxon>
    </lineage>
</organism>
<proteinExistence type="predicted"/>
<sequence>MKKNIVALVMLCSSVAALSMSAPAQAQVGQNTIGPALAIGNGQTTVGVNSKFRVSDNLSLRPFIYFPSGGTTFGSGLTYDFNLANSGSKVQITPFIGGAVFINSGAGSNTTVAFTGGADFDITDTIQLKAALDVPLSSNNSSTLVTLGAGFKF</sequence>
<reference evidence="2 3" key="1">
    <citation type="submission" date="2018-03" db="EMBL/GenBank/DDBJ databases">
        <title>The ancient ancestry and fast evolution of plastids.</title>
        <authorList>
            <person name="Moore K.R."/>
            <person name="Magnabosco C."/>
            <person name="Momper L."/>
            <person name="Gold D.A."/>
            <person name="Bosak T."/>
            <person name="Fournier G.P."/>
        </authorList>
    </citation>
    <scope>NUCLEOTIDE SEQUENCE [LARGE SCALE GENOMIC DNA]</scope>
    <source>
        <strain evidence="2 3">CCALA 037</strain>
    </source>
</reference>
<evidence type="ECO:0000313" key="3">
    <source>
        <dbReference type="Proteomes" id="UP000238937"/>
    </source>
</evidence>
<dbReference type="AlphaFoldDB" id="A0A2T1GH43"/>
<dbReference type="Proteomes" id="UP000238937">
    <property type="component" value="Unassembled WGS sequence"/>
</dbReference>
<feature type="signal peptide" evidence="1">
    <location>
        <begin position="1"/>
        <end position="26"/>
    </location>
</feature>